<keyword evidence="4" id="KW-1185">Reference proteome</keyword>
<reference evidence="3 4" key="1">
    <citation type="submission" date="2024-02" db="EMBL/GenBank/DDBJ databases">
        <title>Genome sequence of Aquincola sp. MAHUQ-54.</title>
        <authorList>
            <person name="Huq M.A."/>
        </authorList>
    </citation>
    <scope>NUCLEOTIDE SEQUENCE [LARGE SCALE GENOMIC DNA]</scope>
    <source>
        <strain evidence="3 4">MAHUQ-54</strain>
    </source>
</reference>
<feature type="chain" id="PRO_5043869285" evidence="1">
    <location>
        <begin position="22"/>
        <end position="176"/>
    </location>
</feature>
<dbReference type="Pfam" id="PF07589">
    <property type="entry name" value="PEP-CTERM"/>
    <property type="match status" value="1"/>
</dbReference>
<evidence type="ECO:0000313" key="3">
    <source>
        <dbReference type="EMBL" id="MEF7616279.1"/>
    </source>
</evidence>
<comment type="caution">
    <text evidence="3">The sequence shown here is derived from an EMBL/GenBank/DDBJ whole genome shotgun (WGS) entry which is preliminary data.</text>
</comment>
<evidence type="ECO:0000256" key="1">
    <source>
        <dbReference type="SAM" id="SignalP"/>
    </source>
</evidence>
<proteinExistence type="predicted"/>
<feature type="signal peptide" evidence="1">
    <location>
        <begin position="1"/>
        <end position="21"/>
    </location>
</feature>
<accession>A0AAW9QLI8</accession>
<protein>
    <submittedName>
        <fullName evidence="3">PEP-CTERM sorting domain-containing protein</fullName>
    </submittedName>
</protein>
<organism evidence="3 4">
    <name type="scientific">Aquincola agrisoli</name>
    <dbReference type="NCBI Taxonomy" id="3119538"/>
    <lineage>
        <taxon>Bacteria</taxon>
        <taxon>Pseudomonadati</taxon>
        <taxon>Pseudomonadota</taxon>
        <taxon>Betaproteobacteria</taxon>
        <taxon>Burkholderiales</taxon>
        <taxon>Sphaerotilaceae</taxon>
        <taxon>Aquincola</taxon>
    </lineage>
</organism>
<dbReference type="EMBL" id="JAZIBG010000039">
    <property type="protein sequence ID" value="MEF7616279.1"/>
    <property type="molecule type" value="Genomic_DNA"/>
</dbReference>
<dbReference type="RefSeq" id="WP_332291732.1">
    <property type="nucleotide sequence ID" value="NZ_JAZIBG010000039.1"/>
</dbReference>
<dbReference type="InterPro" id="IPR013424">
    <property type="entry name" value="Ice-binding_C"/>
</dbReference>
<sequence length="176" mass="17835">MSFQRTSITLALALLAGAAQAGIVTFSGDSTGGPTFNRLLEDAATLSSEGTAVAYTAYQFSVDTSGLYTFLTTAAFDNMAFLYAGSFDAALPAAGALIGNDDLVSASTSGFAFNLNAGGSYVYVTTGFSNADFGQFSTTIGGPGVIAAVPEPSTYALLAMGLAAVGVAARRRSRKD</sequence>
<evidence type="ECO:0000259" key="2">
    <source>
        <dbReference type="Pfam" id="PF07589"/>
    </source>
</evidence>
<dbReference type="AlphaFoldDB" id="A0AAW9QLI8"/>
<keyword evidence="1" id="KW-0732">Signal</keyword>
<gene>
    <name evidence="3" type="ORF">V4F39_20360</name>
</gene>
<dbReference type="Proteomes" id="UP001336250">
    <property type="component" value="Unassembled WGS sequence"/>
</dbReference>
<dbReference type="NCBIfam" id="TIGR02595">
    <property type="entry name" value="PEP_CTERM"/>
    <property type="match status" value="1"/>
</dbReference>
<evidence type="ECO:0000313" key="4">
    <source>
        <dbReference type="Proteomes" id="UP001336250"/>
    </source>
</evidence>
<feature type="domain" description="Ice-binding protein C-terminal" evidence="2">
    <location>
        <begin position="148"/>
        <end position="172"/>
    </location>
</feature>
<name>A0AAW9QLI8_9BURK</name>